<dbReference type="Proteomes" id="UP000199438">
    <property type="component" value="Unassembled WGS sequence"/>
</dbReference>
<sequence length="54" mass="6536">MDRILLIMIALEVVIAILLIMIFIQIKATYFQDIKKEKRIYRILNDLIKRKRGF</sequence>
<evidence type="ECO:0000313" key="2">
    <source>
        <dbReference type="EMBL" id="SFC83030.1"/>
    </source>
</evidence>
<gene>
    <name evidence="2" type="ORF">SAMN04487907_109141</name>
</gene>
<dbReference type="STRING" id="1334022.SAMN04487907_109141"/>
<proteinExistence type="predicted"/>
<accession>A0A1I1MNA3</accession>
<organism evidence="2 3">
    <name type="scientific">Zunongwangia mangrovi</name>
    <dbReference type="NCBI Taxonomy" id="1334022"/>
    <lineage>
        <taxon>Bacteria</taxon>
        <taxon>Pseudomonadati</taxon>
        <taxon>Bacteroidota</taxon>
        <taxon>Flavobacteriia</taxon>
        <taxon>Flavobacteriales</taxon>
        <taxon>Flavobacteriaceae</taxon>
        <taxon>Zunongwangia</taxon>
    </lineage>
</organism>
<protein>
    <submittedName>
        <fullName evidence="2">Uncharacterized protein</fullName>
    </submittedName>
</protein>
<evidence type="ECO:0000256" key="1">
    <source>
        <dbReference type="SAM" id="Phobius"/>
    </source>
</evidence>
<keyword evidence="1" id="KW-1133">Transmembrane helix</keyword>
<reference evidence="3" key="1">
    <citation type="submission" date="2016-10" db="EMBL/GenBank/DDBJ databases">
        <authorList>
            <person name="Varghese N."/>
            <person name="Submissions S."/>
        </authorList>
    </citation>
    <scope>NUCLEOTIDE SEQUENCE [LARGE SCALE GENOMIC DNA]</scope>
    <source>
        <strain evidence="3">DSM 24499</strain>
    </source>
</reference>
<feature type="transmembrane region" description="Helical" evidence="1">
    <location>
        <begin position="6"/>
        <end position="26"/>
    </location>
</feature>
<name>A0A1I1MNA3_9FLAO</name>
<keyword evidence="1" id="KW-0472">Membrane</keyword>
<evidence type="ECO:0000313" key="3">
    <source>
        <dbReference type="Proteomes" id="UP000199438"/>
    </source>
</evidence>
<dbReference type="EMBL" id="FOKV01000009">
    <property type="protein sequence ID" value="SFC83030.1"/>
    <property type="molecule type" value="Genomic_DNA"/>
</dbReference>
<keyword evidence="3" id="KW-1185">Reference proteome</keyword>
<keyword evidence="1" id="KW-0812">Transmembrane</keyword>
<dbReference type="AlphaFoldDB" id="A0A1I1MNA3"/>